<dbReference type="EMBL" id="JAFLVR010000015">
    <property type="protein sequence ID" value="MBO0451972.1"/>
    <property type="molecule type" value="Genomic_DNA"/>
</dbReference>
<keyword evidence="7" id="KW-0418">Kinase</keyword>
<evidence type="ECO:0000256" key="7">
    <source>
        <dbReference type="ARBA" id="ARBA00022777"/>
    </source>
</evidence>
<dbReference type="InterPro" id="IPR033887">
    <property type="entry name" value="PTS_IIA_man"/>
</dbReference>
<sequence length="133" mass="14581">MKGILLVSHGNLAEGMRDTLELFSGQLEQLDTLTLSAGEDIMDFRAALSDKVDLIDTGDGVVIFCDLAFGTPANIAAKLLTDTQYKERLQIITGMNLPLILEYSQLRSENVDFNDMISVGKDGIMNLNQTLNI</sequence>
<keyword evidence="3" id="KW-0963">Cytoplasm</keyword>
<accession>A0ABS3HEV4</accession>
<evidence type="ECO:0000313" key="9">
    <source>
        <dbReference type="EMBL" id="MBO0451972.1"/>
    </source>
</evidence>
<dbReference type="PANTHER" id="PTHR33799">
    <property type="entry name" value="PTS PERMEASE-RELATED-RELATED"/>
    <property type="match status" value="1"/>
</dbReference>
<feature type="domain" description="PTS EIIA type-4" evidence="8">
    <location>
        <begin position="1"/>
        <end position="133"/>
    </location>
</feature>
<proteinExistence type="predicted"/>
<dbReference type="Gene3D" id="3.40.50.510">
    <property type="entry name" value="Phosphotransferase system, mannose-type IIA component"/>
    <property type="match status" value="1"/>
</dbReference>
<keyword evidence="5" id="KW-0808">Transferase</keyword>
<dbReference type="CDD" id="cd00006">
    <property type="entry name" value="PTS_IIA_man"/>
    <property type="match status" value="1"/>
</dbReference>
<keyword evidence="4" id="KW-0762">Sugar transport</keyword>
<comment type="caution">
    <text evidence="9">The sequence shown here is derived from an EMBL/GenBank/DDBJ whole genome shotgun (WGS) entry which is preliminary data.</text>
</comment>
<dbReference type="InterPro" id="IPR004701">
    <property type="entry name" value="PTS_EIIA_man-typ"/>
</dbReference>
<evidence type="ECO:0000259" key="8">
    <source>
        <dbReference type="PROSITE" id="PS51096"/>
    </source>
</evidence>
<evidence type="ECO:0000256" key="6">
    <source>
        <dbReference type="ARBA" id="ARBA00022683"/>
    </source>
</evidence>
<evidence type="ECO:0000256" key="5">
    <source>
        <dbReference type="ARBA" id="ARBA00022679"/>
    </source>
</evidence>
<dbReference type="PANTHER" id="PTHR33799:SF1">
    <property type="entry name" value="PTS SYSTEM MANNOSE-SPECIFIC EIIAB COMPONENT-RELATED"/>
    <property type="match status" value="1"/>
</dbReference>
<dbReference type="InterPro" id="IPR036662">
    <property type="entry name" value="PTS_EIIA_man-typ_sf"/>
</dbReference>
<reference evidence="9 10" key="1">
    <citation type="submission" date="2021-03" db="EMBL/GenBank/DDBJ databases">
        <title>Enterococcal diversity collection.</title>
        <authorList>
            <person name="Gilmore M.S."/>
            <person name="Schwartzman J."/>
            <person name="Van Tyne D."/>
            <person name="Martin M."/>
            <person name="Earl A.M."/>
            <person name="Manson A.L."/>
            <person name="Straub T."/>
            <person name="Salamzade R."/>
            <person name="Saavedra J."/>
            <person name="Lebreton F."/>
            <person name="Prichula J."/>
            <person name="Schaufler K."/>
            <person name="Gaca A."/>
            <person name="Sgardioli B."/>
            <person name="Wagenaar J."/>
            <person name="Strong T."/>
        </authorList>
    </citation>
    <scope>NUCLEOTIDE SEQUENCE [LARGE SCALE GENOMIC DNA]</scope>
    <source>
        <strain evidence="9 10">MJM16</strain>
    </source>
</reference>
<evidence type="ECO:0000256" key="3">
    <source>
        <dbReference type="ARBA" id="ARBA00022490"/>
    </source>
</evidence>
<dbReference type="Proteomes" id="UP000664495">
    <property type="component" value="Unassembled WGS sequence"/>
</dbReference>
<keyword evidence="10" id="KW-1185">Reference proteome</keyword>
<protein>
    <submittedName>
        <fullName evidence="9">PTS mannose transporter subunit IIA</fullName>
    </submittedName>
</protein>
<dbReference type="SUPFAM" id="SSF53062">
    <property type="entry name" value="PTS system fructose IIA component-like"/>
    <property type="match status" value="1"/>
</dbReference>
<name>A0ABS3HEV4_9ENTE</name>
<dbReference type="Pfam" id="PF03610">
    <property type="entry name" value="EIIA-man"/>
    <property type="match status" value="1"/>
</dbReference>
<dbReference type="PROSITE" id="PS51096">
    <property type="entry name" value="PTS_EIIA_TYPE_4"/>
    <property type="match status" value="1"/>
</dbReference>
<evidence type="ECO:0000313" key="10">
    <source>
        <dbReference type="Proteomes" id="UP000664495"/>
    </source>
</evidence>
<gene>
    <name evidence="9" type="ORF">JZO85_06795</name>
</gene>
<dbReference type="RefSeq" id="WP_207107754.1">
    <property type="nucleotide sequence ID" value="NZ_JAFLVR010000015.1"/>
</dbReference>
<keyword evidence="6" id="KW-0598">Phosphotransferase system</keyword>
<organism evidence="9 10">
    <name type="scientific">Candidatus Enterococcus murrayae</name>
    <dbReference type="NCBI Taxonomy" id="2815321"/>
    <lineage>
        <taxon>Bacteria</taxon>
        <taxon>Bacillati</taxon>
        <taxon>Bacillota</taxon>
        <taxon>Bacilli</taxon>
        <taxon>Lactobacillales</taxon>
        <taxon>Enterococcaceae</taxon>
        <taxon>Enterococcus</taxon>
    </lineage>
</organism>
<evidence type="ECO:0000256" key="4">
    <source>
        <dbReference type="ARBA" id="ARBA00022597"/>
    </source>
</evidence>
<evidence type="ECO:0000256" key="2">
    <source>
        <dbReference type="ARBA" id="ARBA00022448"/>
    </source>
</evidence>
<dbReference type="InterPro" id="IPR051471">
    <property type="entry name" value="Bacterial_PTS_sugar_comp"/>
</dbReference>
<comment type="subcellular location">
    <subcellularLocation>
        <location evidence="1">Cytoplasm</location>
    </subcellularLocation>
</comment>
<keyword evidence="2" id="KW-0813">Transport</keyword>
<evidence type="ECO:0000256" key="1">
    <source>
        <dbReference type="ARBA" id="ARBA00004496"/>
    </source>
</evidence>